<evidence type="ECO:0000259" key="12">
    <source>
        <dbReference type="Pfam" id="PF08451"/>
    </source>
</evidence>
<dbReference type="PANTHER" id="PTHR11409:SF39">
    <property type="entry name" value="ADENOSINE DEAMINASE 2"/>
    <property type="match status" value="1"/>
</dbReference>
<dbReference type="InterPro" id="IPR032466">
    <property type="entry name" value="Metal_Hydrolase"/>
</dbReference>
<dbReference type="Pfam" id="PF08451">
    <property type="entry name" value="A_deaminase_N"/>
    <property type="match status" value="1"/>
</dbReference>
<protein>
    <recommendedName>
        <fullName evidence="5">Adenosine deaminase</fullName>
        <ecNumber evidence="4">3.5.4.4</ecNumber>
    </recommendedName>
</protein>
<proteinExistence type="inferred from homology"/>
<dbReference type="Proteomes" id="UP000504634">
    <property type="component" value="Unplaced"/>
</dbReference>
<dbReference type="Gene3D" id="3.20.20.140">
    <property type="entry name" value="Metal-dependent hydrolases"/>
    <property type="match status" value="1"/>
</dbReference>
<comment type="similarity">
    <text evidence="3">Belongs to the metallo-dependent hydrolases superfamily. Adenosine and AMP deaminases family. ADGF subfamily.</text>
</comment>
<accession>A0A6J2UDG8</accession>
<dbReference type="SUPFAM" id="SSF51556">
    <property type="entry name" value="Metallo-dependent hydrolases"/>
    <property type="match status" value="1"/>
</dbReference>
<dbReference type="CDD" id="cd01321">
    <property type="entry name" value="ADGF"/>
    <property type="match status" value="1"/>
</dbReference>
<keyword evidence="7" id="KW-0479">Metal-binding</keyword>
<dbReference type="InterPro" id="IPR001365">
    <property type="entry name" value="A_deaminase_dom"/>
</dbReference>
<evidence type="ECO:0000313" key="14">
    <source>
        <dbReference type="RefSeq" id="XP_030385162.1"/>
    </source>
</evidence>
<dbReference type="GO" id="GO:0046103">
    <property type="term" value="P:inosine biosynthetic process"/>
    <property type="evidence" value="ECO:0007669"/>
    <property type="project" value="TreeGrafter"/>
</dbReference>
<dbReference type="CTD" id="39975"/>
<evidence type="ECO:0000256" key="10">
    <source>
        <dbReference type="ARBA" id="ARBA00047764"/>
    </source>
</evidence>
<dbReference type="RefSeq" id="XP_030385162.1">
    <property type="nucleotide sequence ID" value="XM_030529302.1"/>
</dbReference>
<gene>
    <name evidence="14" type="primary">LOC115632240</name>
</gene>
<feature type="domain" description="Adenosine/AMP deaminase N-terminal" evidence="12">
    <location>
        <begin position="2"/>
        <end position="67"/>
    </location>
</feature>
<evidence type="ECO:0000256" key="9">
    <source>
        <dbReference type="ARBA" id="ARBA00022801"/>
    </source>
</evidence>
<dbReference type="InterPro" id="IPR006331">
    <property type="entry name" value="ADGF"/>
</dbReference>
<evidence type="ECO:0000256" key="2">
    <source>
        <dbReference type="ARBA" id="ARBA00004613"/>
    </source>
</evidence>
<keyword evidence="13" id="KW-1185">Reference proteome</keyword>
<dbReference type="GO" id="GO:0005615">
    <property type="term" value="C:extracellular space"/>
    <property type="evidence" value="ECO:0007669"/>
    <property type="project" value="InterPro"/>
</dbReference>
<reference evidence="14" key="1">
    <citation type="submission" date="2025-08" db="UniProtKB">
        <authorList>
            <consortium name="RefSeq"/>
        </authorList>
    </citation>
    <scope>IDENTIFICATION</scope>
    <source>
        <strain evidence="14">11010-0011.00</strain>
        <tissue evidence="14">Whole body</tissue>
    </source>
</reference>
<comment type="catalytic activity">
    <reaction evidence="10">
        <text>adenosine + H2O + H(+) = inosine + NH4(+)</text>
        <dbReference type="Rhea" id="RHEA:24408"/>
        <dbReference type="ChEBI" id="CHEBI:15377"/>
        <dbReference type="ChEBI" id="CHEBI:15378"/>
        <dbReference type="ChEBI" id="CHEBI:16335"/>
        <dbReference type="ChEBI" id="CHEBI:17596"/>
        <dbReference type="ChEBI" id="CHEBI:28938"/>
        <dbReference type="EC" id="3.5.4.4"/>
    </reaction>
</comment>
<comment type="cofactor">
    <cofactor evidence="1">
        <name>Zn(2+)</name>
        <dbReference type="ChEBI" id="CHEBI:29105"/>
    </cofactor>
</comment>
<keyword evidence="8" id="KW-0732">Signal</keyword>
<keyword evidence="9" id="KW-0378">Hydrolase</keyword>
<evidence type="ECO:0000256" key="8">
    <source>
        <dbReference type="ARBA" id="ARBA00022729"/>
    </source>
</evidence>
<keyword evidence="6" id="KW-0964">Secreted</keyword>
<evidence type="ECO:0000256" key="5">
    <source>
        <dbReference type="ARBA" id="ARBA00018099"/>
    </source>
</evidence>
<evidence type="ECO:0000256" key="7">
    <source>
        <dbReference type="ARBA" id="ARBA00022723"/>
    </source>
</evidence>
<feature type="domain" description="Adenosine deaminase" evidence="11">
    <location>
        <begin position="156"/>
        <end position="450"/>
    </location>
</feature>
<comment type="subcellular location">
    <subcellularLocation>
        <location evidence="2">Secreted</location>
    </subcellularLocation>
</comment>
<dbReference type="InterPro" id="IPR006330">
    <property type="entry name" value="Ado/ade_deaminase"/>
</dbReference>
<dbReference type="FunFam" id="3.20.20.140:FF:000017">
    <property type="entry name" value="Adenosine deaminase 2"/>
    <property type="match status" value="1"/>
</dbReference>
<dbReference type="InterPro" id="IPR013659">
    <property type="entry name" value="A_deaminase_N"/>
</dbReference>
<dbReference type="EC" id="3.5.4.4" evidence="4"/>
<dbReference type="GO" id="GO:0004000">
    <property type="term" value="F:adenosine deaminase activity"/>
    <property type="evidence" value="ECO:0007669"/>
    <property type="project" value="InterPro"/>
</dbReference>
<evidence type="ECO:0000256" key="3">
    <source>
        <dbReference type="ARBA" id="ARBA00006083"/>
    </source>
</evidence>
<evidence type="ECO:0000256" key="1">
    <source>
        <dbReference type="ARBA" id="ARBA00001947"/>
    </source>
</evidence>
<evidence type="ECO:0000256" key="4">
    <source>
        <dbReference type="ARBA" id="ARBA00012784"/>
    </source>
</evidence>
<name>A0A6J2UDG8_DROLE</name>
<dbReference type="Pfam" id="PF00962">
    <property type="entry name" value="A_deaminase"/>
    <property type="match status" value="1"/>
</dbReference>
<sequence length="485" mass="55913">MLESQRVMTMGATTALTPEEQLANKYIVELKKAEYKTGILDPSTHSPGYHIFQLLSEVNKSPLFKALRTMPKGGVLHAHDTAICSTEYLIRLTYRENLWICTADEGCKAIAFRFSKEKPTLKAIAECSWEPMSEFRERRGEENVRRYLLRRFSMYPYSTFKSNNQAWNHFMSIFILLDGLLCYAPVWADYYYRALKEFYEDGVQYLELRSLLPELYCLGEKKLTINDTVQIYKDTLERYMAKNPNFIGSKLIYAPLRGVDPPVVEKYVETCVALNKQFPTFLVGFDLVGQEELGRPLIDFVDQLLKMPEHINFYFHAGETNWYGSTVDENLIDAVLLGTKRIGHGYAIIKHPFIMSLAKKLGIAVEVCPVSNQVLQLGQDYRNHPASHIICQDVPMVISSDDPSFWHALPLSHDFYFAFLGIAPMRADLRFLKCLAINSIKYSALTTPEKVIGIQKWHKQWIKWINEVIKTKGQLEPREDKSLKK</sequence>
<dbReference type="GeneID" id="115632240"/>
<evidence type="ECO:0000313" key="13">
    <source>
        <dbReference type="Proteomes" id="UP000504634"/>
    </source>
</evidence>
<dbReference type="GO" id="GO:0046872">
    <property type="term" value="F:metal ion binding"/>
    <property type="evidence" value="ECO:0007669"/>
    <property type="project" value="UniProtKB-KW"/>
</dbReference>
<dbReference type="PANTHER" id="PTHR11409">
    <property type="entry name" value="ADENOSINE DEAMINASE"/>
    <property type="match status" value="1"/>
</dbReference>
<dbReference type="AlphaFoldDB" id="A0A6J2UDG8"/>
<dbReference type="GO" id="GO:0006154">
    <property type="term" value="P:adenosine catabolic process"/>
    <property type="evidence" value="ECO:0007669"/>
    <property type="project" value="InterPro"/>
</dbReference>
<evidence type="ECO:0000256" key="6">
    <source>
        <dbReference type="ARBA" id="ARBA00022525"/>
    </source>
</evidence>
<dbReference type="NCBIfam" id="TIGR01431">
    <property type="entry name" value="adm_rel"/>
    <property type="match status" value="1"/>
</dbReference>
<dbReference type="OrthoDB" id="7202371at2759"/>
<evidence type="ECO:0000259" key="11">
    <source>
        <dbReference type="Pfam" id="PF00962"/>
    </source>
</evidence>
<organism evidence="13 14">
    <name type="scientific">Drosophila lebanonensis</name>
    <name type="common">Fruit fly</name>
    <name type="synonym">Scaptodrosophila lebanonensis</name>
    <dbReference type="NCBI Taxonomy" id="7225"/>
    <lineage>
        <taxon>Eukaryota</taxon>
        <taxon>Metazoa</taxon>
        <taxon>Ecdysozoa</taxon>
        <taxon>Arthropoda</taxon>
        <taxon>Hexapoda</taxon>
        <taxon>Insecta</taxon>
        <taxon>Pterygota</taxon>
        <taxon>Neoptera</taxon>
        <taxon>Endopterygota</taxon>
        <taxon>Diptera</taxon>
        <taxon>Brachycera</taxon>
        <taxon>Muscomorpha</taxon>
        <taxon>Ephydroidea</taxon>
        <taxon>Drosophilidae</taxon>
        <taxon>Scaptodrosophila</taxon>
    </lineage>
</organism>